<dbReference type="GO" id="GO:0007165">
    <property type="term" value="P:signal transduction"/>
    <property type="evidence" value="ECO:0007669"/>
    <property type="project" value="InterPro"/>
</dbReference>
<dbReference type="Gene3D" id="3.40.50.300">
    <property type="entry name" value="P-loop containing nucleotide triphosphate hydrolases"/>
    <property type="match status" value="2"/>
</dbReference>
<gene>
    <name evidence="5" type="ORF">H920_05125</name>
</gene>
<dbReference type="GO" id="GO:0003924">
    <property type="term" value="F:GTPase activity"/>
    <property type="evidence" value="ECO:0007669"/>
    <property type="project" value="InterPro"/>
</dbReference>
<dbReference type="InterPro" id="IPR001806">
    <property type="entry name" value="Small_GTPase"/>
</dbReference>
<dbReference type="SUPFAM" id="SSF52540">
    <property type="entry name" value="P-loop containing nucleoside triphosphate hydrolases"/>
    <property type="match status" value="1"/>
</dbReference>
<evidence type="ECO:0000256" key="1">
    <source>
        <dbReference type="ARBA" id="ARBA00004308"/>
    </source>
</evidence>
<proteinExistence type="predicted"/>
<evidence type="ECO:0000313" key="5">
    <source>
        <dbReference type="EMBL" id="KFO33464.1"/>
    </source>
</evidence>
<comment type="subcellular location">
    <subcellularLocation>
        <location evidence="1">Endomembrane system</location>
    </subcellularLocation>
</comment>
<dbReference type="GO" id="GO:0016020">
    <property type="term" value="C:membrane"/>
    <property type="evidence" value="ECO:0007669"/>
    <property type="project" value="InterPro"/>
</dbReference>
<protein>
    <submittedName>
        <fullName evidence="5">Ras-related protein Ral-A</fullName>
    </submittedName>
</protein>
<evidence type="ECO:0000256" key="4">
    <source>
        <dbReference type="SAM" id="MobiDB-lite"/>
    </source>
</evidence>
<dbReference type="GO" id="GO:0012505">
    <property type="term" value="C:endomembrane system"/>
    <property type="evidence" value="ECO:0007669"/>
    <property type="project" value="UniProtKB-SubCell"/>
</dbReference>
<dbReference type="InterPro" id="IPR020849">
    <property type="entry name" value="Small_GTPase_Ras-type"/>
</dbReference>
<sequence>MVGSAGVGKSALTLQFTYDEFVEESEPTRADGYREKVVLDGEEAQIDRRRTTLQSETTTSGAGRASSVSSRLQQWNPWQPPLTSRERILRVKEDENVPFILVGNKSDLEDERQVSV</sequence>
<dbReference type="InterPro" id="IPR027417">
    <property type="entry name" value="P-loop_NTPase"/>
</dbReference>
<organism evidence="5 6">
    <name type="scientific">Fukomys damarensis</name>
    <name type="common">Damaraland mole rat</name>
    <name type="synonym">Cryptomys damarensis</name>
    <dbReference type="NCBI Taxonomy" id="885580"/>
    <lineage>
        <taxon>Eukaryota</taxon>
        <taxon>Metazoa</taxon>
        <taxon>Chordata</taxon>
        <taxon>Craniata</taxon>
        <taxon>Vertebrata</taxon>
        <taxon>Euteleostomi</taxon>
        <taxon>Mammalia</taxon>
        <taxon>Eutheria</taxon>
        <taxon>Euarchontoglires</taxon>
        <taxon>Glires</taxon>
        <taxon>Rodentia</taxon>
        <taxon>Hystricomorpha</taxon>
        <taxon>Bathyergidae</taxon>
        <taxon>Fukomys</taxon>
    </lineage>
</organism>
<dbReference type="Pfam" id="PF00071">
    <property type="entry name" value="Ras"/>
    <property type="match status" value="2"/>
</dbReference>
<keyword evidence="3" id="KW-0342">GTP-binding</keyword>
<dbReference type="PROSITE" id="PS51421">
    <property type="entry name" value="RAS"/>
    <property type="match status" value="1"/>
</dbReference>
<feature type="compositionally biased region" description="Low complexity" evidence="4">
    <location>
        <begin position="55"/>
        <end position="71"/>
    </location>
</feature>
<keyword evidence="2" id="KW-0547">Nucleotide-binding</keyword>
<reference evidence="5 6" key="1">
    <citation type="submission" date="2013-11" db="EMBL/GenBank/DDBJ databases">
        <title>The Damaraland mole rat (Fukomys damarensis) genome and evolution of African mole rats.</title>
        <authorList>
            <person name="Gladyshev V.N."/>
            <person name="Fang X."/>
        </authorList>
    </citation>
    <scope>NUCLEOTIDE SEQUENCE [LARGE SCALE GENOMIC DNA]</scope>
    <source>
        <tissue evidence="5">Liver</tissue>
    </source>
</reference>
<name>A0A091DMU2_FUKDA</name>
<evidence type="ECO:0000256" key="3">
    <source>
        <dbReference type="ARBA" id="ARBA00023134"/>
    </source>
</evidence>
<dbReference type="Proteomes" id="UP000028990">
    <property type="component" value="Unassembled WGS sequence"/>
</dbReference>
<dbReference type="PRINTS" id="PR00449">
    <property type="entry name" value="RASTRNSFRMNG"/>
</dbReference>
<dbReference type="SMART" id="SM00173">
    <property type="entry name" value="RAS"/>
    <property type="match status" value="1"/>
</dbReference>
<dbReference type="AlphaFoldDB" id="A0A091DMU2"/>
<feature type="region of interest" description="Disordered" evidence="4">
    <location>
        <begin position="50"/>
        <end position="78"/>
    </location>
</feature>
<accession>A0A091DMU2</accession>
<evidence type="ECO:0000313" key="6">
    <source>
        <dbReference type="Proteomes" id="UP000028990"/>
    </source>
</evidence>
<dbReference type="GO" id="GO:0005525">
    <property type="term" value="F:GTP binding"/>
    <property type="evidence" value="ECO:0007669"/>
    <property type="project" value="UniProtKB-KW"/>
</dbReference>
<dbReference type="PANTHER" id="PTHR24070">
    <property type="entry name" value="RAS, DI-RAS, AND RHEB FAMILY MEMBERS OF SMALL GTPASE SUPERFAMILY"/>
    <property type="match status" value="1"/>
</dbReference>
<dbReference type="EMBL" id="KN122084">
    <property type="protein sequence ID" value="KFO33464.1"/>
    <property type="molecule type" value="Genomic_DNA"/>
</dbReference>
<evidence type="ECO:0000256" key="2">
    <source>
        <dbReference type="ARBA" id="ARBA00022741"/>
    </source>
</evidence>
<keyword evidence="6" id="KW-1185">Reference proteome</keyword>